<reference evidence="1 2" key="1">
    <citation type="journal article" date="2008" name="PLoS Genet.">
        <title>Genomic islands in the pathogenic filamentous fungus Aspergillus fumigatus.</title>
        <authorList>
            <person name="Fedorova N.D."/>
            <person name="Khaldi N."/>
            <person name="Joardar V.S."/>
            <person name="Maiti R."/>
            <person name="Amedeo P."/>
            <person name="Anderson M.J."/>
            <person name="Crabtree J."/>
            <person name="Silva J.C."/>
            <person name="Badger J.H."/>
            <person name="Albarraq A."/>
            <person name="Angiuoli S."/>
            <person name="Bussey H."/>
            <person name="Bowyer P."/>
            <person name="Cotty P.J."/>
            <person name="Dyer P.S."/>
            <person name="Egan A."/>
            <person name="Galens K."/>
            <person name="Fraser-Liggett C.M."/>
            <person name="Haas B.J."/>
            <person name="Inman J.M."/>
            <person name="Kent R."/>
            <person name="Lemieux S."/>
            <person name="Malavazi I."/>
            <person name="Orvis J."/>
            <person name="Roemer T."/>
            <person name="Ronning C.M."/>
            <person name="Sundaram J.P."/>
            <person name="Sutton G."/>
            <person name="Turner G."/>
            <person name="Venter J.C."/>
            <person name="White O.R."/>
            <person name="Whitty B.R."/>
            <person name="Youngman P."/>
            <person name="Wolfe K.H."/>
            <person name="Goldman G.H."/>
            <person name="Wortman J.R."/>
            <person name="Jiang B."/>
            <person name="Denning D.W."/>
            <person name="Nierman W.C."/>
        </authorList>
    </citation>
    <scope>NUCLEOTIDE SEQUENCE [LARGE SCALE GENOMIC DNA]</scope>
    <source>
        <strain evidence="2">CBS 144.89 / FGSC A1163 / CEA10</strain>
    </source>
</reference>
<name>B0Y2M7_ASPFC</name>
<dbReference type="HOGENOM" id="CLU_3368357_0_0_1"/>
<dbReference type="EMBL" id="DS499597">
    <property type="protein sequence ID" value="EDP52198.1"/>
    <property type="molecule type" value="Genomic_DNA"/>
</dbReference>
<keyword evidence="2" id="KW-1185">Reference proteome</keyword>
<dbReference type="VEuPathDB" id="FungiDB:AFUB_062370"/>
<proteinExistence type="predicted"/>
<evidence type="ECO:0000313" key="1">
    <source>
        <dbReference type="EMBL" id="EDP52198.1"/>
    </source>
</evidence>
<sequence>MGWLSPILLNGLATPHTDEARHWAGALELGRDYSV</sequence>
<accession>B0Y2M7</accession>
<protein>
    <submittedName>
        <fullName evidence="1">Uncharacterized protein</fullName>
    </submittedName>
</protein>
<evidence type="ECO:0000313" key="2">
    <source>
        <dbReference type="Proteomes" id="UP000001699"/>
    </source>
</evidence>
<dbReference type="Proteomes" id="UP000001699">
    <property type="component" value="Unassembled WGS sequence"/>
</dbReference>
<dbReference type="AlphaFoldDB" id="B0Y2M7"/>
<gene>
    <name evidence="1" type="ORF">AFUB_062370</name>
</gene>
<organism evidence="1 2">
    <name type="scientific">Aspergillus fumigatus (strain CBS 144.89 / FGSC A1163 / CEA10)</name>
    <name type="common">Neosartorya fumigata</name>
    <dbReference type="NCBI Taxonomy" id="451804"/>
    <lineage>
        <taxon>Eukaryota</taxon>
        <taxon>Fungi</taxon>
        <taxon>Dikarya</taxon>
        <taxon>Ascomycota</taxon>
        <taxon>Pezizomycotina</taxon>
        <taxon>Eurotiomycetes</taxon>
        <taxon>Eurotiomycetidae</taxon>
        <taxon>Eurotiales</taxon>
        <taxon>Aspergillaceae</taxon>
        <taxon>Aspergillus</taxon>
        <taxon>Aspergillus subgen. Fumigati</taxon>
    </lineage>
</organism>